<dbReference type="OrthoDB" id="10266805at2759"/>
<dbReference type="AlphaFoldDB" id="A0A833V2A9"/>
<name>A0A833V2A9_9POAL</name>
<evidence type="ECO:0000256" key="1">
    <source>
        <dbReference type="SAM" id="Phobius"/>
    </source>
</evidence>
<dbReference type="PANTHER" id="PTHR33987:SF1">
    <property type="entry name" value="CALCINEURIN-LIKE METALLO-PHOSPHOESTERASE SUPERFAMILY PROTEIN"/>
    <property type="match status" value="1"/>
</dbReference>
<gene>
    <name evidence="2" type="ORF">FCM35_KLT13055</name>
</gene>
<evidence type="ECO:0000313" key="2">
    <source>
        <dbReference type="EMBL" id="KAF3323066.1"/>
    </source>
</evidence>
<dbReference type="PANTHER" id="PTHR33987">
    <property type="entry name" value="CALCINEURIN-LIKE METALLO-PHOSPHOESTERASE SUPERFAMILY PROTEIN"/>
    <property type="match status" value="1"/>
</dbReference>
<keyword evidence="3" id="KW-1185">Reference proteome</keyword>
<keyword evidence="1" id="KW-1133">Transmembrane helix</keyword>
<protein>
    <submittedName>
        <fullName evidence="2">Uncharacterized protein</fullName>
    </submittedName>
</protein>
<comment type="caution">
    <text evidence="2">The sequence shown here is derived from an EMBL/GenBank/DDBJ whole genome shotgun (WGS) entry which is preliminary data.</text>
</comment>
<dbReference type="Proteomes" id="UP000623129">
    <property type="component" value="Unassembled WGS sequence"/>
</dbReference>
<sequence length="164" mass="18443">MRPTKRFLKPAKEAWMRLILVMSNISATGNPLIFIECWGHFPNESTRYDCGVQYPLYDITSTRPNFGAIEINWDASPPRAKIELRDVDGNSVNEISFLLSLLQAKEVTGTREHASGYQQHCTLETDLSCLLRKKLALILWAVVGVIITTGEINKPAISVGNYFD</sequence>
<accession>A0A833V2A9</accession>
<evidence type="ECO:0000313" key="3">
    <source>
        <dbReference type="Proteomes" id="UP000623129"/>
    </source>
</evidence>
<feature type="transmembrane region" description="Helical" evidence="1">
    <location>
        <begin position="135"/>
        <end position="152"/>
    </location>
</feature>
<proteinExistence type="predicted"/>
<reference evidence="2" key="1">
    <citation type="submission" date="2020-01" db="EMBL/GenBank/DDBJ databases">
        <title>Genome sequence of Kobresia littledalei, the first chromosome-level genome in the family Cyperaceae.</title>
        <authorList>
            <person name="Qu G."/>
        </authorList>
    </citation>
    <scope>NUCLEOTIDE SEQUENCE</scope>
    <source>
        <strain evidence="2">C.B.Clarke</strain>
        <tissue evidence="2">Leaf</tissue>
    </source>
</reference>
<organism evidence="2 3">
    <name type="scientific">Carex littledalei</name>
    <dbReference type="NCBI Taxonomy" id="544730"/>
    <lineage>
        <taxon>Eukaryota</taxon>
        <taxon>Viridiplantae</taxon>
        <taxon>Streptophyta</taxon>
        <taxon>Embryophyta</taxon>
        <taxon>Tracheophyta</taxon>
        <taxon>Spermatophyta</taxon>
        <taxon>Magnoliopsida</taxon>
        <taxon>Liliopsida</taxon>
        <taxon>Poales</taxon>
        <taxon>Cyperaceae</taxon>
        <taxon>Cyperoideae</taxon>
        <taxon>Cariceae</taxon>
        <taxon>Carex</taxon>
        <taxon>Carex subgen. Euthyceras</taxon>
    </lineage>
</organism>
<keyword evidence="1" id="KW-0472">Membrane</keyword>
<dbReference type="EMBL" id="SWLB01000024">
    <property type="protein sequence ID" value="KAF3323066.1"/>
    <property type="molecule type" value="Genomic_DNA"/>
</dbReference>
<keyword evidence="1" id="KW-0812">Transmembrane</keyword>